<keyword evidence="5 6" id="KW-0472">Membrane</keyword>
<comment type="caution">
    <text evidence="7">The sequence shown here is derived from an EMBL/GenBank/DDBJ whole genome shotgun (WGS) entry which is preliminary data.</text>
</comment>
<evidence type="ECO:0000256" key="4">
    <source>
        <dbReference type="ARBA" id="ARBA00022989"/>
    </source>
</evidence>
<organism evidence="7 8">
    <name type="scientific">Intestinicryptomonas porci</name>
    <dbReference type="NCBI Taxonomy" id="2926320"/>
    <lineage>
        <taxon>Bacteria</taxon>
        <taxon>Pseudomonadati</taxon>
        <taxon>Verrucomicrobiota</taxon>
        <taxon>Opitutia</taxon>
        <taxon>Opitutales</taxon>
        <taxon>Intestinicryptomonaceae</taxon>
        <taxon>Intestinicryptomonas</taxon>
    </lineage>
</organism>
<evidence type="ECO:0000256" key="6">
    <source>
        <dbReference type="SAM" id="Phobius"/>
    </source>
</evidence>
<protein>
    <submittedName>
        <fullName evidence="7">Sodium:calcium symporter</fullName>
    </submittedName>
</protein>
<keyword evidence="4 6" id="KW-1133">Transmembrane helix</keyword>
<keyword evidence="8" id="KW-1185">Reference proteome</keyword>
<feature type="transmembrane region" description="Helical" evidence="6">
    <location>
        <begin position="380"/>
        <end position="405"/>
    </location>
</feature>
<feature type="transmembrane region" description="Helical" evidence="6">
    <location>
        <begin position="34"/>
        <end position="58"/>
    </location>
</feature>
<keyword evidence="2" id="KW-0813">Transport</keyword>
<evidence type="ECO:0000256" key="3">
    <source>
        <dbReference type="ARBA" id="ARBA00022692"/>
    </source>
</evidence>
<feature type="transmembrane region" description="Helical" evidence="6">
    <location>
        <begin position="157"/>
        <end position="176"/>
    </location>
</feature>
<dbReference type="PRINTS" id="PR00176">
    <property type="entry name" value="NANEUSMPORT"/>
</dbReference>
<accession>A0ABU4WH75</accession>
<feature type="transmembrane region" description="Helical" evidence="6">
    <location>
        <begin position="417"/>
        <end position="436"/>
    </location>
</feature>
<dbReference type="InterPro" id="IPR037272">
    <property type="entry name" value="SNS_sf"/>
</dbReference>
<feature type="transmembrane region" description="Helical" evidence="6">
    <location>
        <begin position="448"/>
        <end position="472"/>
    </location>
</feature>
<comment type="subcellular location">
    <subcellularLocation>
        <location evidence="1">Membrane</location>
        <topology evidence="1">Multi-pass membrane protein</topology>
    </subcellularLocation>
</comment>
<dbReference type="EMBL" id="JALBUT010000004">
    <property type="protein sequence ID" value="MDX8415406.1"/>
    <property type="molecule type" value="Genomic_DNA"/>
</dbReference>
<feature type="transmembrane region" description="Helical" evidence="6">
    <location>
        <begin position="284"/>
        <end position="309"/>
    </location>
</feature>
<feature type="transmembrane region" description="Helical" evidence="6">
    <location>
        <begin position="493"/>
        <end position="512"/>
    </location>
</feature>
<feature type="transmembrane region" description="Helical" evidence="6">
    <location>
        <begin position="90"/>
        <end position="109"/>
    </location>
</feature>
<feature type="transmembrane region" description="Helical" evidence="6">
    <location>
        <begin position="7"/>
        <end position="28"/>
    </location>
</feature>
<feature type="transmembrane region" description="Helical" evidence="6">
    <location>
        <begin position="537"/>
        <end position="557"/>
    </location>
</feature>
<sequence>MSKKDNWSSSMGVILAVAGSAVGLGNFLKFPGQVALYGGAAFMIAYVMSFLLVGLPFAMMEWTVGRKIGDKYHSVPWTYYSFFRKPSAKIVAAVAVVIPFVICSYYTYIEAWCLGYAVNFATGALDFSSTKEAADFFGNFVGVNENGSALEFSLSKVWIYFLTVFGINFLLIYLGISKGIEKFCKIAMPLLILLALILVARVATITHEHTGRADSSINQGMGFMWNPAKVVLEENQNGKWVEVKRLVGDADIQQAETEIAKSSPQKEMRVREISLFKQLLNPSIWIAAVGQLFFSMSVGMGIIISYTSYLKRTDDVVLSSITSASANEFCEVCLGGMITVPAAVAFLGISGVAGACASLFDLGFNVLPLVFLKMPIGEFFGFIFFMLLFLAAITSSISILQPSLAFLQEVLGVARNFALFILAVLMFLMSFYSFYFSKGLVALDSLDFWVGQTLIFIIATWEIIMFSWTYGAEKLVKDANAYSLIKLPKNYSIIWRYFTPAILILVFLGWFLKDVLGVFGGKLSYQIENLVSGKEPVAQASFAIIAALIILFGAMIFKSKEFKEDGK</sequence>
<evidence type="ECO:0000256" key="1">
    <source>
        <dbReference type="ARBA" id="ARBA00004141"/>
    </source>
</evidence>
<feature type="transmembrane region" description="Helical" evidence="6">
    <location>
        <begin position="329"/>
        <end position="360"/>
    </location>
</feature>
<evidence type="ECO:0000313" key="8">
    <source>
        <dbReference type="Proteomes" id="UP001275932"/>
    </source>
</evidence>
<dbReference type="PROSITE" id="PS50267">
    <property type="entry name" value="NA_NEUROTRAN_SYMP_3"/>
    <property type="match status" value="1"/>
</dbReference>
<gene>
    <name evidence="7" type="ORF">MOX91_04330</name>
</gene>
<feature type="transmembrane region" description="Helical" evidence="6">
    <location>
        <begin position="183"/>
        <end position="203"/>
    </location>
</feature>
<reference evidence="7 8" key="1">
    <citation type="submission" date="2022-03" db="EMBL/GenBank/DDBJ databases">
        <title>Novel taxa within the pig intestine.</title>
        <authorList>
            <person name="Wylensek D."/>
            <person name="Bishof K."/>
            <person name="Afrizal A."/>
            <person name="Clavel T."/>
        </authorList>
    </citation>
    <scope>NUCLEOTIDE SEQUENCE [LARGE SCALE GENOMIC DNA]</scope>
    <source>
        <strain evidence="7 8">CLA-KB-P66</strain>
    </source>
</reference>
<proteinExistence type="predicted"/>
<dbReference type="InterPro" id="IPR000175">
    <property type="entry name" value="Na/ntran_symport"/>
</dbReference>
<name>A0ABU4WH75_9BACT</name>
<evidence type="ECO:0000313" key="7">
    <source>
        <dbReference type="EMBL" id="MDX8415406.1"/>
    </source>
</evidence>
<dbReference type="RefSeq" id="WP_370396854.1">
    <property type="nucleotide sequence ID" value="NZ_JALBUT010000004.1"/>
</dbReference>
<evidence type="ECO:0000256" key="5">
    <source>
        <dbReference type="ARBA" id="ARBA00023136"/>
    </source>
</evidence>
<dbReference type="Pfam" id="PF00209">
    <property type="entry name" value="SNF"/>
    <property type="match status" value="2"/>
</dbReference>
<dbReference type="Proteomes" id="UP001275932">
    <property type="component" value="Unassembled WGS sequence"/>
</dbReference>
<dbReference type="PANTHER" id="PTHR42948">
    <property type="entry name" value="TRANSPORTER"/>
    <property type="match status" value="1"/>
</dbReference>
<dbReference type="SUPFAM" id="SSF161070">
    <property type="entry name" value="SNF-like"/>
    <property type="match status" value="1"/>
</dbReference>
<evidence type="ECO:0000256" key="2">
    <source>
        <dbReference type="ARBA" id="ARBA00022448"/>
    </source>
</evidence>
<dbReference type="PANTHER" id="PTHR42948:SF1">
    <property type="entry name" value="TRANSPORTER"/>
    <property type="match status" value="1"/>
</dbReference>
<keyword evidence="3 6" id="KW-0812">Transmembrane</keyword>